<comment type="caution">
    <text evidence="2">The sequence shown here is derived from an EMBL/GenBank/DDBJ whole genome shotgun (WGS) entry which is preliminary data.</text>
</comment>
<feature type="region of interest" description="Disordered" evidence="1">
    <location>
        <begin position="16"/>
        <end position="39"/>
    </location>
</feature>
<dbReference type="Proteomes" id="UP000243515">
    <property type="component" value="Unassembled WGS sequence"/>
</dbReference>
<dbReference type="EMBL" id="NPHW01004820">
    <property type="protein sequence ID" value="OXV07486.1"/>
    <property type="molecule type" value="Genomic_DNA"/>
</dbReference>
<organism evidence="2 3">
    <name type="scientific">Elaphomyces granulatus</name>
    <dbReference type="NCBI Taxonomy" id="519963"/>
    <lineage>
        <taxon>Eukaryota</taxon>
        <taxon>Fungi</taxon>
        <taxon>Dikarya</taxon>
        <taxon>Ascomycota</taxon>
        <taxon>Pezizomycotina</taxon>
        <taxon>Eurotiomycetes</taxon>
        <taxon>Eurotiomycetidae</taxon>
        <taxon>Eurotiales</taxon>
        <taxon>Elaphomycetaceae</taxon>
        <taxon>Elaphomyces</taxon>
    </lineage>
</organism>
<reference evidence="2 3" key="1">
    <citation type="journal article" date="2015" name="Environ. Microbiol.">
        <title>Metagenome sequence of Elaphomyces granulatus from sporocarp tissue reveals Ascomycota ectomycorrhizal fingerprints of genome expansion and a Proteobacteria-rich microbiome.</title>
        <authorList>
            <person name="Quandt C.A."/>
            <person name="Kohler A."/>
            <person name="Hesse C.N."/>
            <person name="Sharpton T.J."/>
            <person name="Martin F."/>
            <person name="Spatafora J.W."/>
        </authorList>
    </citation>
    <scope>NUCLEOTIDE SEQUENCE [LARGE SCALE GENOMIC DNA]</scope>
    <source>
        <strain evidence="2 3">OSC145934</strain>
    </source>
</reference>
<keyword evidence="3" id="KW-1185">Reference proteome</keyword>
<evidence type="ECO:0000256" key="1">
    <source>
        <dbReference type="SAM" id="MobiDB-lite"/>
    </source>
</evidence>
<feature type="compositionally biased region" description="Polar residues" evidence="1">
    <location>
        <begin position="17"/>
        <end position="26"/>
    </location>
</feature>
<protein>
    <submittedName>
        <fullName evidence="2">Uncharacterized protein</fullName>
    </submittedName>
</protein>
<feature type="region of interest" description="Disordered" evidence="1">
    <location>
        <begin position="85"/>
        <end position="109"/>
    </location>
</feature>
<dbReference type="AlphaFoldDB" id="A0A232LTP8"/>
<feature type="compositionally biased region" description="Polar residues" evidence="1">
    <location>
        <begin position="130"/>
        <end position="140"/>
    </location>
</feature>
<dbReference type="OrthoDB" id="5339332at2759"/>
<evidence type="ECO:0000313" key="3">
    <source>
        <dbReference type="Proteomes" id="UP000243515"/>
    </source>
</evidence>
<sequence>MDARLDRVSTHLDGYRLSSSLPQQNWSHRSPPTHPPAPSAAFVPFQIGPRYREPAIAAPATATAVTAALDESILARRTAAFRHLNGLNGNPKPLLRRHRQSKSSGGRPSTLAIQPVLVRSLYDDRDEATPASTMETQAGAQQRGPELPSVQDFSIESILRAIEPDIKGTLDSIAEICGRSKLSLANEYGSHIAPFEEIRLAPGGLLTVEETTPDGEGPVDVNNVVIMDDDGSLPDGRDSYGLSGLGWLETLRPAAAAHGLGYPPNGTYSLGEGSSMHAQPDTPRSTALIHPPLDLGPGSRTSPISKEFIATPKPGSQAFLRKTVEPAAADQQANMVTPAVVTEVHLDAPANASSWPSVPPDTRRASQSMVANYPRVGKSRGPPGCPSRIDRIAVVSDVHGWLTWLKGIVQPEDHERCNPNPQSAESTLRSMLERQESRLHGHDHDVTMARCETVVHQ</sequence>
<accession>A0A232LTP8</accession>
<gene>
    <name evidence="2" type="ORF">Egran_04744</name>
</gene>
<name>A0A232LTP8_9EURO</name>
<proteinExistence type="predicted"/>
<evidence type="ECO:0000313" key="2">
    <source>
        <dbReference type="EMBL" id="OXV07486.1"/>
    </source>
</evidence>
<feature type="region of interest" description="Disordered" evidence="1">
    <location>
        <begin position="126"/>
        <end position="146"/>
    </location>
</feature>